<comment type="caution">
    <text evidence="2">The sequence shown here is derived from an EMBL/GenBank/DDBJ whole genome shotgun (WGS) entry which is preliminary data.</text>
</comment>
<sequence>LLVEIPHICIHKKDYLNNEYIEKRAIYLCYLAKKLQYLLEFSHLNDTTLNQAVLIVKPNGNKTISKFLSYRMCIISSYRLILCCVVL</sequence>
<feature type="domain" description="Nrap protein" evidence="1">
    <location>
        <begin position="1"/>
        <end position="75"/>
    </location>
</feature>
<reference evidence="2" key="1">
    <citation type="submission" date="2021-02" db="EMBL/GenBank/DDBJ databases">
        <authorList>
            <person name="Nowell W R."/>
        </authorList>
    </citation>
    <scope>NUCLEOTIDE SEQUENCE</scope>
</reference>
<evidence type="ECO:0000313" key="2">
    <source>
        <dbReference type="EMBL" id="CAF4370421.1"/>
    </source>
</evidence>
<dbReference type="Proteomes" id="UP000663844">
    <property type="component" value="Unassembled WGS sequence"/>
</dbReference>
<gene>
    <name evidence="2" type="ORF">OXD698_LOCUS49808</name>
</gene>
<dbReference type="Pfam" id="PF03813">
    <property type="entry name" value="Nrap"/>
    <property type="match status" value="1"/>
</dbReference>
<evidence type="ECO:0000313" key="3">
    <source>
        <dbReference type="Proteomes" id="UP000663844"/>
    </source>
</evidence>
<dbReference type="AlphaFoldDB" id="A0A820M8Q6"/>
<dbReference type="EMBL" id="CAJOAZ010022926">
    <property type="protein sequence ID" value="CAF4370421.1"/>
    <property type="molecule type" value="Genomic_DNA"/>
</dbReference>
<dbReference type="InterPro" id="IPR035082">
    <property type="entry name" value="Nrap_D1"/>
</dbReference>
<accession>A0A820M8Q6</accession>
<organism evidence="2 3">
    <name type="scientific">Adineta steineri</name>
    <dbReference type="NCBI Taxonomy" id="433720"/>
    <lineage>
        <taxon>Eukaryota</taxon>
        <taxon>Metazoa</taxon>
        <taxon>Spiralia</taxon>
        <taxon>Gnathifera</taxon>
        <taxon>Rotifera</taxon>
        <taxon>Eurotatoria</taxon>
        <taxon>Bdelloidea</taxon>
        <taxon>Adinetida</taxon>
        <taxon>Adinetidae</taxon>
        <taxon>Adineta</taxon>
    </lineage>
</organism>
<feature type="non-terminal residue" evidence="2">
    <location>
        <position position="1"/>
    </location>
</feature>
<evidence type="ECO:0000259" key="1">
    <source>
        <dbReference type="Pfam" id="PF03813"/>
    </source>
</evidence>
<proteinExistence type="predicted"/>
<name>A0A820M8Q6_9BILA</name>
<protein>
    <recommendedName>
        <fullName evidence="1">Nrap protein domain-containing protein</fullName>
    </recommendedName>
</protein>